<accession>A0ABD7PIL1</accession>
<protein>
    <submittedName>
        <fullName evidence="1">Uncharacterized protein</fullName>
    </submittedName>
</protein>
<dbReference type="AlphaFoldDB" id="A0ABD7PIL1"/>
<organism evidence="1 2">
    <name type="scientific">Rhizobium leguminosarum</name>
    <dbReference type="NCBI Taxonomy" id="384"/>
    <lineage>
        <taxon>Bacteria</taxon>
        <taxon>Pseudomonadati</taxon>
        <taxon>Pseudomonadota</taxon>
        <taxon>Alphaproteobacteria</taxon>
        <taxon>Hyphomicrobiales</taxon>
        <taxon>Rhizobiaceae</taxon>
        <taxon>Rhizobium/Agrobacterium group</taxon>
        <taxon>Rhizobium</taxon>
    </lineage>
</organism>
<geneLocation type="plasmid" evidence="1">
    <name>pSM151B_Rh01</name>
</geneLocation>
<dbReference type="EMBL" id="SIPS01000002">
    <property type="protein sequence ID" value="TAW24583.1"/>
    <property type="molecule type" value="Genomic_DNA"/>
</dbReference>
<proteinExistence type="predicted"/>
<evidence type="ECO:0000313" key="1">
    <source>
        <dbReference type="EMBL" id="TAW24583.1"/>
    </source>
</evidence>
<dbReference type="Proteomes" id="UP000292036">
    <property type="component" value="Unassembled WGS sequence"/>
</dbReference>
<sequence>MRGGFWFRDPWLDFLCDCRLCDCRLAIAGTDAGKILTRKQTNIQYFDFFRFYMNDEFLTCIFVTMRLFL</sequence>
<evidence type="ECO:0000313" key="2">
    <source>
        <dbReference type="Proteomes" id="UP000292036"/>
    </source>
</evidence>
<keyword evidence="1" id="KW-0614">Plasmid</keyword>
<reference evidence="1 2" key="1">
    <citation type="submission" date="2019-02" db="EMBL/GenBank/DDBJ databases">
        <title>The genomic architecture of introgression among sibling species of bacteria.</title>
        <authorList>
            <person name="Cavassim M.I.A."/>
            <person name="Moeskjaer S."/>
            <person name="Moslemi C."/>
            <person name="Fields B."/>
            <person name="Bachmann A."/>
            <person name="Vilhjalmsson B."/>
            <person name="Schierup M.H."/>
            <person name="Young J.P.W."/>
            <person name="Andersen S.U."/>
        </authorList>
    </citation>
    <scope>NUCLEOTIDE SEQUENCE [LARGE SCALE GENOMIC DNA]</scope>
    <source>
        <strain evidence="1 2">SM151B</strain>
        <plasmid evidence="1">pSM151B_Rh01</plasmid>
    </source>
</reference>
<name>A0ABD7PIL1_RHILE</name>
<gene>
    <name evidence="1" type="ORF">ELI19_23945</name>
</gene>
<comment type="caution">
    <text evidence="1">The sequence shown here is derived from an EMBL/GenBank/DDBJ whole genome shotgun (WGS) entry which is preliminary data.</text>
</comment>